<dbReference type="InterPro" id="IPR037401">
    <property type="entry name" value="SnoaL-like"/>
</dbReference>
<dbReference type="Pfam" id="PF12680">
    <property type="entry name" value="SnoaL_2"/>
    <property type="match status" value="1"/>
</dbReference>
<gene>
    <name evidence="2" type="ORF">BJ986_003179</name>
</gene>
<proteinExistence type="predicted"/>
<comment type="caution">
    <text evidence="2">The sequence shown here is derived from an EMBL/GenBank/DDBJ whole genome shotgun (WGS) entry which is preliminary data.</text>
</comment>
<protein>
    <recommendedName>
        <fullName evidence="1">SnoaL-like domain-containing protein</fullName>
    </recommendedName>
</protein>
<dbReference type="Proteomes" id="UP000573599">
    <property type="component" value="Unassembled WGS sequence"/>
</dbReference>
<evidence type="ECO:0000313" key="2">
    <source>
        <dbReference type="EMBL" id="NYG08692.1"/>
    </source>
</evidence>
<reference evidence="2 3" key="1">
    <citation type="submission" date="2020-07" db="EMBL/GenBank/DDBJ databases">
        <title>Sequencing the genomes of 1000 actinobacteria strains.</title>
        <authorList>
            <person name="Klenk H.-P."/>
        </authorList>
    </citation>
    <scope>NUCLEOTIDE SEQUENCE [LARGE SCALE GENOMIC DNA]</scope>
    <source>
        <strain evidence="2 3">DSM 23987</strain>
    </source>
</reference>
<dbReference type="RefSeq" id="WP_179423300.1">
    <property type="nucleotide sequence ID" value="NZ_JACCAB010000001.1"/>
</dbReference>
<accession>A0A852WU30</accession>
<keyword evidence="3" id="KW-1185">Reference proteome</keyword>
<sequence length="147" mass="15409">MTPQSTLARLVDATNQHDLEGIVACFAPAYRLTDPVHPARSFTGNEQVRRNWAAILQAVPDLRLDLVAHAVSGATIWSELAMSGTRRDGVAHAMHGVMIFEVDADVITTGRLFLQPVEAGGPDADGAVAAAVGATATATLQAPPSRS</sequence>
<dbReference type="Gene3D" id="3.10.450.50">
    <property type="match status" value="1"/>
</dbReference>
<organism evidence="2 3">
    <name type="scientific">Pedococcus badiiscoriae</name>
    <dbReference type="NCBI Taxonomy" id="642776"/>
    <lineage>
        <taxon>Bacteria</taxon>
        <taxon>Bacillati</taxon>
        <taxon>Actinomycetota</taxon>
        <taxon>Actinomycetes</taxon>
        <taxon>Micrococcales</taxon>
        <taxon>Intrasporangiaceae</taxon>
        <taxon>Pedococcus</taxon>
    </lineage>
</organism>
<name>A0A852WU30_9MICO</name>
<feature type="domain" description="SnoaL-like" evidence="1">
    <location>
        <begin position="8"/>
        <end position="107"/>
    </location>
</feature>
<evidence type="ECO:0000259" key="1">
    <source>
        <dbReference type="Pfam" id="PF12680"/>
    </source>
</evidence>
<dbReference type="SUPFAM" id="SSF54427">
    <property type="entry name" value="NTF2-like"/>
    <property type="match status" value="1"/>
</dbReference>
<dbReference type="AlphaFoldDB" id="A0A852WU30"/>
<dbReference type="EMBL" id="JACCAB010000001">
    <property type="protein sequence ID" value="NYG08692.1"/>
    <property type="molecule type" value="Genomic_DNA"/>
</dbReference>
<evidence type="ECO:0000313" key="3">
    <source>
        <dbReference type="Proteomes" id="UP000573599"/>
    </source>
</evidence>
<dbReference type="InterPro" id="IPR032710">
    <property type="entry name" value="NTF2-like_dom_sf"/>
</dbReference>